<reference evidence="3 4" key="1">
    <citation type="journal article" date="2024" name="Front Chem Biol">
        <title>Unveiling the potential of Daldinia eschscholtzii MFLUCC 19-0629 through bioactivity and bioinformatics studies for enhanced sustainable agriculture production.</title>
        <authorList>
            <person name="Brooks S."/>
            <person name="Weaver J.A."/>
            <person name="Klomchit A."/>
            <person name="Alharthi S.A."/>
            <person name="Onlamun T."/>
            <person name="Nurani R."/>
            <person name="Vong T.K."/>
            <person name="Alberti F."/>
            <person name="Greco C."/>
        </authorList>
    </citation>
    <scope>NUCLEOTIDE SEQUENCE [LARGE SCALE GENOMIC DNA]</scope>
    <source>
        <strain evidence="3">MFLUCC 19-0629</strain>
    </source>
</reference>
<organism evidence="3 4">
    <name type="scientific">Daldinia eschscholtzii</name>
    <dbReference type="NCBI Taxonomy" id="292717"/>
    <lineage>
        <taxon>Eukaryota</taxon>
        <taxon>Fungi</taxon>
        <taxon>Dikarya</taxon>
        <taxon>Ascomycota</taxon>
        <taxon>Pezizomycotina</taxon>
        <taxon>Sordariomycetes</taxon>
        <taxon>Xylariomycetidae</taxon>
        <taxon>Xylariales</taxon>
        <taxon>Hypoxylaceae</taxon>
        <taxon>Daldinia</taxon>
    </lineage>
</organism>
<dbReference type="EMBL" id="JBANMG010000006">
    <property type="protein sequence ID" value="KAK6952225.1"/>
    <property type="molecule type" value="Genomic_DNA"/>
</dbReference>
<feature type="transmembrane region" description="Helical" evidence="2">
    <location>
        <begin position="67"/>
        <end position="87"/>
    </location>
</feature>
<evidence type="ECO:0000313" key="3">
    <source>
        <dbReference type="EMBL" id="KAK6952225.1"/>
    </source>
</evidence>
<feature type="region of interest" description="Disordered" evidence="1">
    <location>
        <begin position="1"/>
        <end position="47"/>
    </location>
</feature>
<keyword evidence="4" id="KW-1185">Reference proteome</keyword>
<gene>
    <name evidence="3" type="ORF">Daesc_006758</name>
</gene>
<dbReference type="Proteomes" id="UP001369815">
    <property type="component" value="Unassembled WGS sequence"/>
</dbReference>
<evidence type="ECO:0000256" key="2">
    <source>
        <dbReference type="SAM" id="Phobius"/>
    </source>
</evidence>
<feature type="compositionally biased region" description="Polar residues" evidence="1">
    <location>
        <begin position="1"/>
        <end position="12"/>
    </location>
</feature>
<proteinExistence type="predicted"/>
<sequence>MRGPTRSDSTLVCTRGSFFSRPEDGEDRDVEKGGKSHPRSRTSNLSAMDTVDGDIEVRVRWNMVFTWQAPIMLFVYAAIAFLVGLTAQKTAPENITSSLDSPVIMDDLDD</sequence>
<accession>A0AAX6MHY8</accession>
<dbReference type="AlphaFoldDB" id="A0AAX6MHY8"/>
<protein>
    <recommendedName>
        <fullName evidence="5">Transmembrane protein</fullName>
    </recommendedName>
</protein>
<evidence type="ECO:0000256" key="1">
    <source>
        <dbReference type="SAM" id="MobiDB-lite"/>
    </source>
</evidence>
<keyword evidence="2" id="KW-0472">Membrane</keyword>
<keyword evidence="2" id="KW-1133">Transmembrane helix</keyword>
<keyword evidence="2" id="KW-0812">Transmembrane</keyword>
<name>A0AAX6MHY8_9PEZI</name>
<evidence type="ECO:0008006" key="5">
    <source>
        <dbReference type="Google" id="ProtNLM"/>
    </source>
</evidence>
<comment type="caution">
    <text evidence="3">The sequence shown here is derived from an EMBL/GenBank/DDBJ whole genome shotgun (WGS) entry which is preliminary data.</text>
</comment>
<evidence type="ECO:0000313" key="4">
    <source>
        <dbReference type="Proteomes" id="UP001369815"/>
    </source>
</evidence>